<feature type="region of interest" description="Disordered" evidence="2">
    <location>
        <begin position="1088"/>
        <end position="1157"/>
    </location>
</feature>
<reference evidence="3 4" key="1">
    <citation type="journal article" date="2016" name="Mol. Biol. Evol.">
        <title>Comparative Genomics of Early-Diverging Mushroom-Forming Fungi Provides Insights into the Origins of Lignocellulose Decay Capabilities.</title>
        <authorList>
            <person name="Nagy L.G."/>
            <person name="Riley R."/>
            <person name="Tritt A."/>
            <person name="Adam C."/>
            <person name="Daum C."/>
            <person name="Floudas D."/>
            <person name="Sun H."/>
            <person name="Yadav J.S."/>
            <person name="Pangilinan J."/>
            <person name="Larsson K.H."/>
            <person name="Matsuura K."/>
            <person name="Barry K."/>
            <person name="Labutti K."/>
            <person name="Kuo R."/>
            <person name="Ohm R.A."/>
            <person name="Bhattacharya S.S."/>
            <person name="Shirouzu T."/>
            <person name="Yoshinaga Y."/>
            <person name="Martin F.M."/>
            <person name="Grigoriev I.V."/>
            <person name="Hibbett D.S."/>
        </authorList>
    </citation>
    <scope>NUCLEOTIDE SEQUENCE [LARGE SCALE GENOMIC DNA]</scope>
    <source>
        <strain evidence="3 4">93-53</strain>
    </source>
</reference>
<proteinExistence type="predicted"/>
<feature type="compositionally biased region" description="Low complexity" evidence="2">
    <location>
        <begin position="943"/>
        <end position="967"/>
    </location>
</feature>
<organism evidence="3 4">
    <name type="scientific">Laetiporus sulphureus 93-53</name>
    <dbReference type="NCBI Taxonomy" id="1314785"/>
    <lineage>
        <taxon>Eukaryota</taxon>
        <taxon>Fungi</taxon>
        <taxon>Dikarya</taxon>
        <taxon>Basidiomycota</taxon>
        <taxon>Agaricomycotina</taxon>
        <taxon>Agaricomycetes</taxon>
        <taxon>Polyporales</taxon>
        <taxon>Laetiporus</taxon>
    </lineage>
</organism>
<dbReference type="AlphaFoldDB" id="A0A165FS26"/>
<gene>
    <name evidence="3" type="ORF">LAESUDRAFT_548819</name>
</gene>
<feature type="region of interest" description="Disordered" evidence="2">
    <location>
        <begin position="174"/>
        <end position="204"/>
    </location>
</feature>
<feature type="region of interest" description="Disordered" evidence="2">
    <location>
        <begin position="801"/>
        <end position="1032"/>
    </location>
</feature>
<feature type="compositionally biased region" description="Basic residues" evidence="2">
    <location>
        <begin position="836"/>
        <end position="847"/>
    </location>
</feature>
<evidence type="ECO:0000256" key="1">
    <source>
        <dbReference type="ARBA" id="ARBA00022581"/>
    </source>
</evidence>
<feature type="compositionally biased region" description="Low complexity" evidence="2">
    <location>
        <begin position="802"/>
        <end position="815"/>
    </location>
</feature>
<feature type="region of interest" description="Disordered" evidence="2">
    <location>
        <begin position="393"/>
        <end position="444"/>
    </location>
</feature>
<dbReference type="OrthoDB" id="3256387at2759"/>
<feature type="compositionally biased region" description="Pro residues" evidence="2">
    <location>
        <begin position="968"/>
        <end position="981"/>
    </location>
</feature>
<feature type="compositionally biased region" description="Gly residues" evidence="2">
    <location>
        <begin position="816"/>
        <end position="829"/>
    </location>
</feature>
<dbReference type="GeneID" id="63819922"/>
<feature type="region of interest" description="Disordered" evidence="2">
    <location>
        <begin position="18"/>
        <end position="123"/>
    </location>
</feature>
<dbReference type="InParanoid" id="A0A165FS26"/>
<feature type="compositionally biased region" description="Low complexity" evidence="2">
    <location>
        <begin position="75"/>
        <end position="91"/>
    </location>
</feature>
<feature type="compositionally biased region" description="Pro residues" evidence="2">
    <location>
        <begin position="910"/>
        <end position="919"/>
    </location>
</feature>
<dbReference type="RefSeq" id="XP_040767078.1">
    <property type="nucleotide sequence ID" value="XM_040902891.1"/>
</dbReference>
<feature type="compositionally biased region" description="Low complexity" evidence="2">
    <location>
        <begin position="1117"/>
        <end position="1130"/>
    </location>
</feature>
<feature type="compositionally biased region" description="Low complexity" evidence="2">
    <location>
        <begin position="1005"/>
        <end position="1019"/>
    </location>
</feature>
<feature type="region of interest" description="Disordered" evidence="2">
    <location>
        <begin position="478"/>
        <end position="503"/>
    </location>
</feature>
<feature type="compositionally biased region" description="Low complexity" evidence="2">
    <location>
        <begin position="887"/>
        <end position="909"/>
    </location>
</feature>
<feature type="compositionally biased region" description="Polar residues" evidence="2">
    <location>
        <begin position="54"/>
        <end position="68"/>
    </location>
</feature>
<evidence type="ECO:0000313" key="3">
    <source>
        <dbReference type="EMBL" id="KZT09338.1"/>
    </source>
</evidence>
<feature type="compositionally biased region" description="Basic residues" evidence="2">
    <location>
        <begin position="108"/>
        <end position="117"/>
    </location>
</feature>
<dbReference type="EMBL" id="KV427612">
    <property type="protein sequence ID" value="KZT09338.1"/>
    <property type="molecule type" value="Genomic_DNA"/>
</dbReference>
<protein>
    <recommendedName>
        <fullName evidence="5">PH domain-containing protein</fullName>
    </recommendedName>
</protein>
<keyword evidence="1" id="KW-0945">Host-virus interaction</keyword>
<dbReference type="PANTHER" id="PTHR13037:SF24">
    <property type="entry name" value="POLYCOMB PROTEIN PCL-RELATED"/>
    <property type="match status" value="1"/>
</dbReference>
<evidence type="ECO:0000256" key="2">
    <source>
        <dbReference type="SAM" id="MobiDB-lite"/>
    </source>
</evidence>
<dbReference type="Proteomes" id="UP000076871">
    <property type="component" value="Unassembled WGS sequence"/>
</dbReference>
<feature type="compositionally biased region" description="Low complexity" evidence="2">
    <location>
        <begin position="395"/>
        <end position="436"/>
    </location>
</feature>
<feature type="region of interest" description="Disordered" evidence="2">
    <location>
        <begin position="691"/>
        <end position="762"/>
    </location>
</feature>
<feature type="compositionally biased region" description="Low complexity" evidence="2">
    <location>
        <begin position="982"/>
        <end position="992"/>
    </location>
</feature>
<accession>A0A165FS26</accession>
<feature type="region of interest" description="Disordered" evidence="2">
    <location>
        <begin position="610"/>
        <end position="653"/>
    </location>
</feature>
<dbReference type="STRING" id="1314785.A0A165FS26"/>
<keyword evidence="4" id="KW-1185">Reference proteome</keyword>
<sequence>MASRPTSSAVFTRPLFFSSLDDAGPSRRASKQPDRDDRPFSRSSRRSSLQPSRTTDPFTAHPTGSGSFLTYDGDSSPMVVGTSSSSQPLSSFPKRARNSLLLSFARPKSSRGAKKKAAAQPEPNPFMFGEVIEISAEAEARKLDEDAERERLRDAAAQSIGLDPILLESHSISEDDDDNFFDEQHGQGSSGEPRTANTTPTPPFALPPPRCTLASLEPFIQLRADLHRHYAPLSLLKLTLARQWKPRFLVLSSSTSAATPSSPTTSLACLHLFKNNSPDEGELERLEVGADSVVFVAEEEVGGRRGIVRIKGAGLGSRVTGTRKDSEGREMALHFADPTKAQELIAVIKQAVLSQRSLRAGLGVMPHSPSGGSEPRGDLDVMLSMRAQGMLVPGSPASSSFPPSAFSPTSNGLTLETSTSLASSTGSQRSASGTRSPASTGGVAALRGLFSGSGASARPRSPSSVSTTTAEWDVDSDNMSHYQHSHSHSLSTHLGGHGHQHEDSFGRVGSSLLSMFRVGGERPMSPATRPRTPASIASACACASASASVPSTPRIVEPPAPPAIVLDRKIKILQEKDLEMIEGLPFGSSYDAGLLRGRNHLSMQAMRGAGAEPALQPAPRRPRANTASGVDGRGKSESGFGANGNMMNGSRSTYTHANESTAESFGLGVSNGNGPGTGLGLRQPNGSWIFAANPPASPRTGSSFGQAQDGGGRPRTSLSSMSSYGSEEMVGSANPKRWSRQGSQTARLTPPPEDASSSAVSFRAQRHPYAAETGGANLKEGLSRSPSSPYSFVSGLRDFSKRASGSSARSVSSCGGSLGGSGSASGGGSLLVHQNTHQHQHRPRSAHRASMPPPQRPAPLIALPPTPADESPSPSLNSMLPDGNKTSLSPSLRASLSLRSRNHRLSLSPPKLPPSSELPPRPDEPAAGNGMSVGTVMNRSRRSGSIGSSGLETIPASPSSPASSQLTPPYPPPSGPLPPTPETQATQTTQAPSRSSIKKRLRMLSSPGPSASPQPSVSPQSPPSPAPSTINPYVVSIPIPSTPIGEPIVTLTKDATNLLLSSAPTPPLPLAIPIPPVRSSVMAPELESCPDLEGVTSLSPPPRRSSRRVSKQEQETMEMPEMQVEPQLPMSLSSPTLRPAGPEACPPTPPLSTSLSAQTSAVSLVEADLHVDDRSVSVSC</sequence>
<feature type="compositionally biased region" description="Low complexity" evidence="2">
    <location>
        <begin position="717"/>
        <end position="732"/>
    </location>
</feature>
<name>A0A165FS26_9APHY</name>
<dbReference type="PANTHER" id="PTHR13037">
    <property type="entry name" value="FORMIN"/>
    <property type="match status" value="1"/>
</dbReference>
<feature type="region of interest" description="Disordered" evidence="2">
    <location>
        <begin position="772"/>
        <end position="791"/>
    </location>
</feature>
<feature type="compositionally biased region" description="Pro residues" evidence="2">
    <location>
        <begin position="851"/>
        <end position="867"/>
    </location>
</feature>
<evidence type="ECO:0000313" key="4">
    <source>
        <dbReference type="Proteomes" id="UP000076871"/>
    </source>
</evidence>
<evidence type="ECO:0008006" key="5">
    <source>
        <dbReference type="Google" id="ProtNLM"/>
    </source>
</evidence>
<feature type="compositionally biased region" description="Basic and acidic residues" evidence="2">
    <location>
        <begin position="31"/>
        <end position="40"/>
    </location>
</feature>